<evidence type="ECO:0000313" key="3">
    <source>
        <dbReference type="Proteomes" id="UP000615234"/>
    </source>
</evidence>
<dbReference type="Pfam" id="PF02368">
    <property type="entry name" value="Big_2"/>
    <property type="match status" value="2"/>
</dbReference>
<dbReference type="AlphaFoldDB" id="A0A8I0DVL2"/>
<sequence length="690" mass="75096">MKERRYNLSVKRFLAWVIAIAVAVSILTVPQTESYAAGGKIKTIAVTNLPAKQLTLKKGKSFTLKTKVTATGKISKKVAYKSSNKKVATVNAKGKITAKKKGTATITVYSKADKKKTCKIKVTVGTSVTKVKLNKTKANLNVGKSLTLKTTLSPKKPSNKGIIWKSSNTKVATVTSKGVVKAKKAGTVTITATAKDGSGKKAACKITVKKAAVTPVVPEVPVVIRNVSIVNKAVIQVTLNKAKILQTSDFAVSSKVYGYGNFVRKCVIDHLETTNNITYKLYLDKQDIFYNGDIVQVSVPVLNSTKELTYRTTPTEITTRSEVRRRKGTVVGENSLDTSGVYDPDVQGYAVYTVSNLPTGLSYKVVDDADQSGYLQFYGTLKETGIWETKVDVVDEFGNKIHYIKVWKVYDERAVIAQDITKYGCLSFPAPNKPNGTYTVKYGAQISPIGGNGSYKYEVVSKADCLDLVMSTTGVQYCSIDTDQAGEYTMKIKISDSRDASVFTYCTVTFVIKPGVLLSVTATDLDGNKIKYTGIDTYLCRLKSQWKDNSYSEISYAREVGEISDGMAIYSYVPEGVYDISIEDERGGTGAYASDYFVSAATNEVKLTLPVYQQTIVSDNTDFADLSEMGEWKDENGVVQGKGGYLYLAVGNYTLTSTAEKNGVTYQATLKISVTNTTRAAMVTAHVVAQ</sequence>
<organism evidence="2 3">
    <name type="scientific">Coprococcus hominis</name>
    <name type="common">ex Liu et al. 2022</name>
    <dbReference type="NCBI Taxonomy" id="2763039"/>
    <lineage>
        <taxon>Bacteria</taxon>
        <taxon>Bacillati</taxon>
        <taxon>Bacillota</taxon>
        <taxon>Clostridia</taxon>
        <taxon>Lachnospirales</taxon>
        <taxon>Lachnospiraceae</taxon>
        <taxon>Coprococcus</taxon>
    </lineage>
</organism>
<evidence type="ECO:0000259" key="1">
    <source>
        <dbReference type="SMART" id="SM00635"/>
    </source>
</evidence>
<feature type="domain" description="BIG2" evidence="1">
    <location>
        <begin position="42"/>
        <end position="120"/>
    </location>
</feature>
<dbReference type="RefSeq" id="WP_186847909.1">
    <property type="nucleotide sequence ID" value="NZ_JACOOX010000006.1"/>
</dbReference>
<dbReference type="InterPro" id="IPR003343">
    <property type="entry name" value="Big_2"/>
</dbReference>
<dbReference type="SUPFAM" id="SSF49373">
    <property type="entry name" value="Invasin/intimin cell-adhesion fragments"/>
    <property type="match status" value="2"/>
</dbReference>
<gene>
    <name evidence="2" type="ORF">H8S09_11920</name>
</gene>
<reference evidence="2 3" key="1">
    <citation type="submission" date="2020-08" db="EMBL/GenBank/DDBJ databases">
        <title>Genome public.</title>
        <authorList>
            <person name="Liu C."/>
            <person name="Sun Q."/>
        </authorList>
    </citation>
    <scope>NUCLEOTIDE SEQUENCE [LARGE SCALE GENOMIC DNA]</scope>
    <source>
        <strain evidence="2 3">NSJ-10</strain>
    </source>
</reference>
<proteinExistence type="predicted"/>
<dbReference type="Gene3D" id="2.60.40.1080">
    <property type="match status" value="2"/>
</dbReference>
<evidence type="ECO:0000313" key="2">
    <source>
        <dbReference type="EMBL" id="MBC5663567.1"/>
    </source>
</evidence>
<name>A0A8I0DVL2_9FIRM</name>
<feature type="domain" description="BIG2" evidence="1">
    <location>
        <begin position="127"/>
        <end position="204"/>
    </location>
</feature>
<protein>
    <submittedName>
        <fullName evidence="2">Ig domain-containing protein</fullName>
    </submittedName>
</protein>
<keyword evidence="3" id="KW-1185">Reference proteome</keyword>
<comment type="caution">
    <text evidence="2">The sequence shown here is derived from an EMBL/GenBank/DDBJ whole genome shotgun (WGS) entry which is preliminary data.</text>
</comment>
<accession>A0A8I0DVL2</accession>
<dbReference type="EMBL" id="JACOOX010000006">
    <property type="protein sequence ID" value="MBC5663567.1"/>
    <property type="molecule type" value="Genomic_DNA"/>
</dbReference>
<dbReference type="SMART" id="SM00635">
    <property type="entry name" value="BID_2"/>
    <property type="match status" value="2"/>
</dbReference>
<dbReference type="InterPro" id="IPR008964">
    <property type="entry name" value="Invasin/intimin_cell_adhesion"/>
</dbReference>
<dbReference type="Proteomes" id="UP000615234">
    <property type="component" value="Unassembled WGS sequence"/>
</dbReference>